<organism evidence="2 3">
    <name type="scientific">Trifolium medium</name>
    <dbReference type="NCBI Taxonomy" id="97028"/>
    <lineage>
        <taxon>Eukaryota</taxon>
        <taxon>Viridiplantae</taxon>
        <taxon>Streptophyta</taxon>
        <taxon>Embryophyta</taxon>
        <taxon>Tracheophyta</taxon>
        <taxon>Spermatophyta</taxon>
        <taxon>Magnoliopsida</taxon>
        <taxon>eudicotyledons</taxon>
        <taxon>Gunneridae</taxon>
        <taxon>Pentapetalae</taxon>
        <taxon>rosids</taxon>
        <taxon>fabids</taxon>
        <taxon>Fabales</taxon>
        <taxon>Fabaceae</taxon>
        <taxon>Papilionoideae</taxon>
        <taxon>50 kb inversion clade</taxon>
        <taxon>NPAAA clade</taxon>
        <taxon>Hologalegina</taxon>
        <taxon>IRL clade</taxon>
        <taxon>Trifolieae</taxon>
        <taxon>Trifolium</taxon>
    </lineage>
</organism>
<keyword evidence="2" id="KW-0808">Transferase</keyword>
<keyword evidence="2" id="KW-0695">RNA-directed DNA polymerase</keyword>
<dbReference type="Proteomes" id="UP000265520">
    <property type="component" value="Unassembled WGS sequence"/>
</dbReference>
<dbReference type="GO" id="GO:0003964">
    <property type="term" value="F:RNA-directed DNA polymerase activity"/>
    <property type="evidence" value="ECO:0007669"/>
    <property type="project" value="UniProtKB-KW"/>
</dbReference>
<keyword evidence="3" id="KW-1185">Reference proteome</keyword>
<evidence type="ECO:0000256" key="1">
    <source>
        <dbReference type="SAM" id="MobiDB-lite"/>
    </source>
</evidence>
<keyword evidence="2" id="KW-0548">Nucleotidyltransferase</keyword>
<sequence length="54" mass="5885">QVLVNGESVGPIDPKRGLRQDDPLSPYLFIICAEGLSVLLRKAEARGELHGIKD</sequence>
<dbReference type="AlphaFoldDB" id="A0A392RJA2"/>
<reference evidence="2 3" key="1">
    <citation type="journal article" date="2018" name="Front. Plant Sci.">
        <title>Red Clover (Trifolium pratense) and Zigzag Clover (T. medium) - A Picture of Genomic Similarities and Differences.</title>
        <authorList>
            <person name="Dluhosova J."/>
            <person name="Istvanek J."/>
            <person name="Nedelnik J."/>
            <person name="Repkova J."/>
        </authorList>
    </citation>
    <scope>NUCLEOTIDE SEQUENCE [LARGE SCALE GENOMIC DNA]</scope>
    <source>
        <strain evidence="3">cv. 10/8</strain>
        <tissue evidence="2">Leaf</tissue>
    </source>
</reference>
<evidence type="ECO:0000313" key="2">
    <source>
        <dbReference type="EMBL" id="MCI35685.1"/>
    </source>
</evidence>
<name>A0A392RJA2_9FABA</name>
<evidence type="ECO:0000313" key="3">
    <source>
        <dbReference type="Proteomes" id="UP000265520"/>
    </source>
</evidence>
<protein>
    <submittedName>
        <fullName evidence="2">RNA-directed DNA polymerase (Reverse transcriptase)</fullName>
    </submittedName>
</protein>
<comment type="caution">
    <text evidence="2">The sequence shown here is derived from an EMBL/GenBank/DDBJ whole genome shotgun (WGS) entry which is preliminary data.</text>
</comment>
<dbReference type="EMBL" id="LXQA010225919">
    <property type="protein sequence ID" value="MCI35685.1"/>
    <property type="molecule type" value="Genomic_DNA"/>
</dbReference>
<proteinExistence type="predicted"/>
<accession>A0A392RJA2</accession>
<feature type="non-terminal residue" evidence="2">
    <location>
        <position position="1"/>
    </location>
</feature>
<feature type="region of interest" description="Disordered" evidence="1">
    <location>
        <begin position="1"/>
        <end position="21"/>
    </location>
</feature>